<name>A0A4R3HY84_PAULE</name>
<comment type="function">
    <text evidence="1">Has lipid A 3-O-deacylase activity. Hydrolyzes the ester bond at the 3 position of lipid A, a bioactive component of lipopolysaccharide (LPS), thereby releasing the primary fatty acyl moiety.</text>
</comment>
<evidence type="ECO:0000256" key="2">
    <source>
        <dbReference type="PIRSR" id="PIRSR029681-2"/>
    </source>
</evidence>
<evidence type="ECO:0000313" key="5">
    <source>
        <dbReference type="Proteomes" id="UP000295382"/>
    </source>
</evidence>
<gene>
    <name evidence="4" type="ORF">EDC30_10252</name>
</gene>
<keyword evidence="5" id="KW-1185">Reference proteome</keyword>
<keyword evidence="1" id="KW-0998">Cell outer membrane</keyword>
<dbReference type="Gene3D" id="2.40.160.20">
    <property type="match status" value="1"/>
</dbReference>
<organism evidence="4 5">
    <name type="scientific">Paucimonas lemoignei</name>
    <name type="common">Pseudomonas lemoignei</name>
    <dbReference type="NCBI Taxonomy" id="29443"/>
    <lineage>
        <taxon>Bacteria</taxon>
        <taxon>Pseudomonadati</taxon>
        <taxon>Pseudomonadota</taxon>
        <taxon>Betaproteobacteria</taxon>
        <taxon>Burkholderiales</taxon>
        <taxon>Burkholderiaceae</taxon>
        <taxon>Paucimonas</taxon>
    </lineage>
</organism>
<dbReference type="InterPro" id="IPR011250">
    <property type="entry name" value="OMP/PagP_B-barrel"/>
</dbReference>
<sequence length="182" mass="20304">MHAMTTKFAAIVLAASALHIPAFAVDSVSVEYGTGNHTDVYRVGAQWNWGKQWWQSNGTHIGGYWDLNLGQWRGNRYQNIPGNHQNITVAGITPVFRFQKDNLQGWYGELGIGANLLSGYYDVGGRRFSTRFQFGDHIGIGYVFSNKVDVGLRYQHFSNASIDSPNPGVNYTVLRVSYPLGK</sequence>
<dbReference type="EC" id="3.1.1.77" evidence="1"/>
<evidence type="ECO:0000313" key="4">
    <source>
        <dbReference type="EMBL" id="TCS38317.1"/>
    </source>
</evidence>
<feature type="site" description="Critical for activity" evidence="2">
    <location>
        <position position="159"/>
    </location>
</feature>
<dbReference type="Proteomes" id="UP000295382">
    <property type="component" value="Unassembled WGS sequence"/>
</dbReference>
<comment type="caution">
    <text evidence="4">The sequence shown here is derived from an EMBL/GenBank/DDBJ whole genome shotgun (WGS) entry which is preliminary data.</text>
</comment>
<comment type="subunit">
    <text evidence="1">Homodimer.</text>
</comment>
<reference evidence="4 5" key="1">
    <citation type="submission" date="2019-03" db="EMBL/GenBank/DDBJ databases">
        <title>Genomic Encyclopedia of Type Strains, Phase IV (KMG-IV): sequencing the most valuable type-strain genomes for metagenomic binning, comparative biology and taxonomic classification.</title>
        <authorList>
            <person name="Goeker M."/>
        </authorList>
    </citation>
    <scope>NUCLEOTIDE SEQUENCE [LARGE SCALE GENOMIC DNA]</scope>
    <source>
        <strain evidence="4 5">DSM 7445</strain>
    </source>
</reference>
<comment type="subcellular location">
    <subcellularLocation>
        <location evidence="1">Cell outer membrane</location>
        <topology evidence="1">Multi-pass membrane protein</topology>
    </subcellularLocation>
</comment>
<dbReference type="AlphaFoldDB" id="A0A4R3HY84"/>
<dbReference type="InterPro" id="IPR018550">
    <property type="entry name" value="Lipid-A_deacylase-rel"/>
</dbReference>
<feature type="signal peptide" evidence="3">
    <location>
        <begin position="1"/>
        <end position="24"/>
    </location>
</feature>
<dbReference type="PIRSF" id="PIRSF029681">
    <property type="entry name" value="PagL"/>
    <property type="match status" value="1"/>
</dbReference>
<comment type="catalytic activity">
    <reaction evidence="1">
        <text>a 3-(acyloxy)acyl derivative of bacterial toxin + H2O = a 3-hydroxyacyl derivative of bacterial toxin + a fatty acid + H(+)</text>
        <dbReference type="Rhea" id="RHEA:12032"/>
        <dbReference type="ChEBI" id="CHEBI:15377"/>
        <dbReference type="ChEBI" id="CHEBI:15378"/>
        <dbReference type="ChEBI" id="CHEBI:28868"/>
        <dbReference type="ChEBI" id="CHEBI:136853"/>
        <dbReference type="ChEBI" id="CHEBI:140675"/>
        <dbReference type="EC" id="3.1.1.77"/>
    </reaction>
</comment>
<dbReference type="Pfam" id="PF09411">
    <property type="entry name" value="PagL"/>
    <property type="match status" value="1"/>
</dbReference>
<keyword evidence="1" id="KW-0472">Membrane</keyword>
<proteinExistence type="inferred from homology"/>
<accession>A0A4R3HY84</accession>
<dbReference type="EMBL" id="SLZQ01000002">
    <property type="protein sequence ID" value="TCS38317.1"/>
    <property type="molecule type" value="Genomic_DNA"/>
</dbReference>
<dbReference type="GO" id="GO:0009279">
    <property type="term" value="C:cell outer membrane"/>
    <property type="evidence" value="ECO:0007669"/>
    <property type="project" value="UniProtKB-SubCell"/>
</dbReference>
<keyword evidence="1" id="KW-0378">Hydrolase</keyword>
<feature type="chain" id="PRO_5020836732" description="Lipid A deacylase" evidence="3">
    <location>
        <begin position="25"/>
        <end position="182"/>
    </location>
</feature>
<dbReference type="OrthoDB" id="5297282at2"/>
<evidence type="ECO:0000256" key="3">
    <source>
        <dbReference type="SAM" id="SignalP"/>
    </source>
</evidence>
<evidence type="ECO:0000256" key="1">
    <source>
        <dbReference type="PIRNR" id="PIRNR029681"/>
    </source>
</evidence>
<protein>
    <recommendedName>
        <fullName evidence="1">Lipid A deacylase</fullName>
        <ecNumber evidence="1">3.1.1.77</ecNumber>
    </recommendedName>
    <alternativeName>
        <fullName evidence="1">LPS 3-O-deacylase</fullName>
    </alternativeName>
    <alternativeName>
        <fullName evidence="1">Outer membrane enzyme</fullName>
    </alternativeName>
</protein>
<keyword evidence="3" id="KW-0732">Signal</keyword>
<dbReference type="SUPFAM" id="SSF56925">
    <property type="entry name" value="OMPA-like"/>
    <property type="match status" value="1"/>
</dbReference>
<comment type="similarity">
    <text evidence="1">Belongs to the PagL family.</text>
</comment>
<dbReference type="GO" id="GO:0050528">
    <property type="term" value="F:acyloxyacyl hydrolase activity"/>
    <property type="evidence" value="ECO:0007669"/>
    <property type="project" value="UniProtKB-EC"/>
</dbReference>